<dbReference type="EMBL" id="KV429092">
    <property type="protein sequence ID" value="KZT66251.1"/>
    <property type="molecule type" value="Genomic_DNA"/>
</dbReference>
<protein>
    <submittedName>
        <fullName evidence="2">Uncharacterized protein</fullName>
    </submittedName>
</protein>
<sequence>MSQSRPARDPGAKGKGRAEAPPSAFQLAKDSSNEKVSHSKYLRFLVETPRISAARDPSTPSQHRQTPTADLAAKVVDLQTQVHHVRRTQRSGLGTVPAEDMRTAKDALKAAMQGVQSVEDEAAARVKGNAAKISRMEKKLLASKTARKDSSRRVG</sequence>
<proteinExistence type="predicted"/>
<gene>
    <name evidence="2" type="ORF">DAEQUDRAFT_768170</name>
</gene>
<dbReference type="Proteomes" id="UP000076727">
    <property type="component" value="Unassembled WGS sequence"/>
</dbReference>
<accession>A0A165MXL4</accession>
<name>A0A165MXL4_9APHY</name>
<keyword evidence="3" id="KW-1185">Reference proteome</keyword>
<evidence type="ECO:0000256" key="1">
    <source>
        <dbReference type="SAM" id="MobiDB-lite"/>
    </source>
</evidence>
<evidence type="ECO:0000313" key="3">
    <source>
        <dbReference type="Proteomes" id="UP000076727"/>
    </source>
</evidence>
<dbReference type="AlphaFoldDB" id="A0A165MXL4"/>
<evidence type="ECO:0000313" key="2">
    <source>
        <dbReference type="EMBL" id="KZT66251.1"/>
    </source>
</evidence>
<feature type="region of interest" description="Disordered" evidence="1">
    <location>
        <begin position="1"/>
        <end position="36"/>
    </location>
</feature>
<feature type="compositionally biased region" description="Basic and acidic residues" evidence="1">
    <location>
        <begin position="1"/>
        <end position="18"/>
    </location>
</feature>
<reference evidence="2 3" key="1">
    <citation type="journal article" date="2016" name="Mol. Biol. Evol.">
        <title>Comparative Genomics of Early-Diverging Mushroom-Forming Fungi Provides Insights into the Origins of Lignocellulose Decay Capabilities.</title>
        <authorList>
            <person name="Nagy L.G."/>
            <person name="Riley R."/>
            <person name="Tritt A."/>
            <person name="Adam C."/>
            <person name="Daum C."/>
            <person name="Floudas D."/>
            <person name="Sun H."/>
            <person name="Yadav J.S."/>
            <person name="Pangilinan J."/>
            <person name="Larsson K.H."/>
            <person name="Matsuura K."/>
            <person name="Barry K."/>
            <person name="Labutti K."/>
            <person name="Kuo R."/>
            <person name="Ohm R.A."/>
            <person name="Bhattacharya S.S."/>
            <person name="Shirouzu T."/>
            <person name="Yoshinaga Y."/>
            <person name="Martin F.M."/>
            <person name="Grigoriev I.V."/>
            <person name="Hibbett D.S."/>
        </authorList>
    </citation>
    <scope>NUCLEOTIDE SEQUENCE [LARGE SCALE GENOMIC DNA]</scope>
    <source>
        <strain evidence="2 3">L-15889</strain>
    </source>
</reference>
<organism evidence="2 3">
    <name type="scientific">Daedalea quercina L-15889</name>
    <dbReference type="NCBI Taxonomy" id="1314783"/>
    <lineage>
        <taxon>Eukaryota</taxon>
        <taxon>Fungi</taxon>
        <taxon>Dikarya</taxon>
        <taxon>Basidiomycota</taxon>
        <taxon>Agaricomycotina</taxon>
        <taxon>Agaricomycetes</taxon>
        <taxon>Polyporales</taxon>
        <taxon>Fomitopsis</taxon>
    </lineage>
</organism>